<dbReference type="InterPro" id="IPR003594">
    <property type="entry name" value="HATPase_dom"/>
</dbReference>
<dbReference type="InterPro" id="IPR005467">
    <property type="entry name" value="His_kinase_dom"/>
</dbReference>
<accession>A0A6M1T7F6</accession>
<name>A0A6M1T7F6_9BACT</name>
<dbReference type="Gene3D" id="3.30.450.20">
    <property type="entry name" value="PAS domain"/>
    <property type="match status" value="4"/>
</dbReference>
<keyword evidence="7" id="KW-0067">ATP-binding</keyword>
<evidence type="ECO:0000256" key="7">
    <source>
        <dbReference type="ARBA" id="ARBA00022840"/>
    </source>
</evidence>
<dbReference type="PROSITE" id="PS50109">
    <property type="entry name" value="HIS_KIN"/>
    <property type="match status" value="1"/>
</dbReference>
<evidence type="ECO:0000256" key="4">
    <source>
        <dbReference type="ARBA" id="ARBA00022679"/>
    </source>
</evidence>
<feature type="domain" description="PAS" evidence="10">
    <location>
        <begin position="127"/>
        <end position="199"/>
    </location>
</feature>
<dbReference type="SMART" id="SM00091">
    <property type="entry name" value="PAS"/>
    <property type="match status" value="4"/>
</dbReference>
<dbReference type="GO" id="GO:0005524">
    <property type="term" value="F:ATP binding"/>
    <property type="evidence" value="ECO:0007669"/>
    <property type="project" value="UniProtKB-KW"/>
</dbReference>
<dbReference type="Pfam" id="PF07568">
    <property type="entry name" value="HisKA_2"/>
    <property type="match status" value="1"/>
</dbReference>
<evidence type="ECO:0000256" key="2">
    <source>
        <dbReference type="ARBA" id="ARBA00012438"/>
    </source>
</evidence>
<evidence type="ECO:0000256" key="5">
    <source>
        <dbReference type="ARBA" id="ARBA00022741"/>
    </source>
</evidence>
<feature type="domain" description="Histidine kinase" evidence="9">
    <location>
        <begin position="525"/>
        <end position="721"/>
    </location>
</feature>
<dbReference type="RefSeq" id="WP_165271268.1">
    <property type="nucleotide sequence ID" value="NZ_JAALLS010000031.1"/>
</dbReference>
<dbReference type="SUPFAM" id="SSF55785">
    <property type="entry name" value="PYP-like sensor domain (PAS domain)"/>
    <property type="match status" value="4"/>
</dbReference>
<dbReference type="PROSITE" id="PS50113">
    <property type="entry name" value="PAC"/>
    <property type="match status" value="2"/>
</dbReference>
<reference evidence="12 13" key="1">
    <citation type="submission" date="2020-02" db="EMBL/GenBank/DDBJ databases">
        <title>Aliifodinibius halophilus 2W32, complete genome.</title>
        <authorList>
            <person name="Li Y."/>
            <person name="Wu S."/>
        </authorList>
    </citation>
    <scope>NUCLEOTIDE SEQUENCE [LARGE SCALE GENOMIC DNA]</scope>
    <source>
        <strain evidence="12 13">2W32</strain>
    </source>
</reference>
<dbReference type="InterPro" id="IPR000700">
    <property type="entry name" value="PAS-assoc_C"/>
</dbReference>
<evidence type="ECO:0000259" key="9">
    <source>
        <dbReference type="PROSITE" id="PS50109"/>
    </source>
</evidence>
<comment type="catalytic activity">
    <reaction evidence="1">
        <text>ATP + protein L-histidine = ADP + protein N-phospho-L-histidine.</text>
        <dbReference type="EC" id="2.7.13.3"/>
    </reaction>
</comment>
<dbReference type="InterPro" id="IPR035965">
    <property type="entry name" value="PAS-like_dom_sf"/>
</dbReference>
<dbReference type="PANTHER" id="PTHR41523">
    <property type="entry name" value="TWO-COMPONENT SYSTEM SENSOR PROTEIN"/>
    <property type="match status" value="1"/>
</dbReference>
<dbReference type="InterPro" id="IPR000014">
    <property type="entry name" value="PAS"/>
</dbReference>
<dbReference type="Pfam" id="PF13426">
    <property type="entry name" value="PAS_9"/>
    <property type="match status" value="3"/>
</dbReference>
<feature type="domain" description="PAS" evidence="10">
    <location>
        <begin position="8"/>
        <end position="71"/>
    </location>
</feature>
<dbReference type="InterPro" id="IPR013656">
    <property type="entry name" value="PAS_4"/>
</dbReference>
<dbReference type="InterPro" id="IPR011495">
    <property type="entry name" value="Sig_transdc_His_kin_sub2_dim/P"/>
</dbReference>
<dbReference type="InterPro" id="IPR001610">
    <property type="entry name" value="PAC"/>
</dbReference>
<evidence type="ECO:0000259" key="11">
    <source>
        <dbReference type="PROSITE" id="PS50113"/>
    </source>
</evidence>
<evidence type="ECO:0000256" key="8">
    <source>
        <dbReference type="ARBA" id="ARBA00023026"/>
    </source>
</evidence>
<keyword evidence="3" id="KW-0597">Phosphoprotein</keyword>
<dbReference type="SMART" id="SM00086">
    <property type="entry name" value="PAC"/>
    <property type="match status" value="4"/>
</dbReference>
<dbReference type="PANTHER" id="PTHR41523:SF8">
    <property type="entry name" value="ETHYLENE RESPONSE SENSOR PROTEIN"/>
    <property type="match status" value="1"/>
</dbReference>
<dbReference type="Pfam" id="PF08448">
    <property type="entry name" value="PAS_4"/>
    <property type="match status" value="1"/>
</dbReference>
<dbReference type="SUPFAM" id="SSF55874">
    <property type="entry name" value="ATPase domain of HSP90 chaperone/DNA topoisomerase II/histidine kinase"/>
    <property type="match status" value="1"/>
</dbReference>
<dbReference type="AlphaFoldDB" id="A0A6M1T7F6"/>
<feature type="domain" description="PAC" evidence="11">
    <location>
        <begin position="203"/>
        <end position="255"/>
    </location>
</feature>
<dbReference type="EC" id="2.7.13.3" evidence="2"/>
<dbReference type="GO" id="GO:0004673">
    <property type="term" value="F:protein histidine kinase activity"/>
    <property type="evidence" value="ECO:0007669"/>
    <property type="project" value="UniProtKB-EC"/>
</dbReference>
<feature type="domain" description="PAS" evidence="10">
    <location>
        <begin position="256"/>
        <end position="331"/>
    </location>
</feature>
<dbReference type="CDD" id="cd00130">
    <property type="entry name" value="PAS"/>
    <property type="match status" value="4"/>
</dbReference>
<evidence type="ECO:0000259" key="10">
    <source>
        <dbReference type="PROSITE" id="PS50112"/>
    </source>
</evidence>
<keyword evidence="6" id="KW-0418">Kinase</keyword>
<keyword evidence="5" id="KW-0547">Nucleotide-binding</keyword>
<keyword evidence="13" id="KW-1185">Reference proteome</keyword>
<proteinExistence type="predicted"/>
<dbReference type="Gene3D" id="3.30.565.10">
    <property type="entry name" value="Histidine kinase-like ATPase, C-terminal domain"/>
    <property type="match status" value="1"/>
</dbReference>
<evidence type="ECO:0000256" key="6">
    <source>
        <dbReference type="ARBA" id="ARBA00022777"/>
    </source>
</evidence>
<dbReference type="InterPro" id="IPR036890">
    <property type="entry name" value="HATPase_C_sf"/>
</dbReference>
<comment type="caution">
    <text evidence="12">The sequence shown here is derived from an EMBL/GenBank/DDBJ whole genome shotgun (WGS) entry which is preliminary data.</text>
</comment>
<dbReference type="Proteomes" id="UP000479132">
    <property type="component" value="Unassembled WGS sequence"/>
</dbReference>
<dbReference type="EMBL" id="JAALLS010000031">
    <property type="protein sequence ID" value="NGP90039.1"/>
    <property type="molecule type" value="Genomic_DNA"/>
</dbReference>
<feature type="domain" description="PAC" evidence="11">
    <location>
        <begin position="463"/>
        <end position="514"/>
    </location>
</feature>
<evidence type="ECO:0000256" key="3">
    <source>
        <dbReference type="ARBA" id="ARBA00022553"/>
    </source>
</evidence>
<protein>
    <recommendedName>
        <fullName evidence="2">histidine kinase</fullName>
        <ecNumber evidence="2">2.7.13.3</ecNumber>
    </recommendedName>
</protein>
<feature type="domain" description="PAS" evidence="10">
    <location>
        <begin position="388"/>
        <end position="459"/>
    </location>
</feature>
<evidence type="ECO:0000256" key="1">
    <source>
        <dbReference type="ARBA" id="ARBA00000085"/>
    </source>
</evidence>
<dbReference type="Pfam" id="PF02518">
    <property type="entry name" value="HATPase_c"/>
    <property type="match status" value="1"/>
</dbReference>
<dbReference type="PROSITE" id="PS50112">
    <property type="entry name" value="PAS"/>
    <property type="match status" value="4"/>
</dbReference>
<keyword evidence="8" id="KW-0843">Virulence</keyword>
<keyword evidence="4" id="KW-0808">Transferase</keyword>
<dbReference type="SMART" id="SM00387">
    <property type="entry name" value="HATPase_c"/>
    <property type="match status" value="1"/>
</dbReference>
<gene>
    <name evidence="12" type="ORF">G3569_16905</name>
</gene>
<sequence>MELPTLFFEKHPNPMLIFDTDTLEILAVNESAVKKYGFTEKEFTQLTIEDIRPAEDISELRDQLQELEDDESKIFDIGTWRHRTKDGTILYVQIATQGFPVKGRNARIVHVHDVTEIVKLKEEIGEAYEEQRYHIENNPLAMVKYDHNFRVIEWSKRAVEKTGYTKEEVLGSTAFEISLFADDEVSKIRERMSTLASGEKDKDRFETVIYLKNGKPMDVMVHASALRNKEGGLKSVLAFIENISVRKEYERELVKREMKYHRLFEDANDGIFLMDGEKFIDCNHRIAEIFGRKKEKLIGKTPLDFSPAYQPDGTLSSEKAKEKIREVQEGNPQVFEWIHLKKTNGQEEVEVPVEISLNTIELDEHNYLQAIVRDLTDQKQTQRELRRHKEWFESLFVDAPIAIAMINTDGRVRQVNNSFSELFGYSNKELAGKDLLEHQLPEERYDEIPELYQDVFSGERSSKYYEDQRVTKDGEVKDLLVGALPVTIDEETIGAFGIYTDITDLRETEEKLQHSLKEKEILLSEIHHRVKNNLAIISGLLLLEAMNWEEGGEVYQALMQSKHRIHSMAKIHEQLYESNDFSTVKLENYIEELVTTIRESMKGAKRDVEIEVDCDEISLNINQALPSTLIINELITNAFKYAFEEDRSGKILVKFKQEEDLITIIVQDDGPGLPTQFEEMAEQSLGHQLVNQLVKQLKGEIRVKSSQKKGTRYEIRFKKKERSGSSSNYFG</sequence>
<organism evidence="12 13">
    <name type="scientific">Fodinibius halophilus</name>
    <dbReference type="NCBI Taxonomy" id="1736908"/>
    <lineage>
        <taxon>Bacteria</taxon>
        <taxon>Pseudomonadati</taxon>
        <taxon>Balneolota</taxon>
        <taxon>Balneolia</taxon>
        <taxon>Balneolales</taxon>
        <taxon>Balneolaceae</taxon>
        <taxon>Fodinibius</taxon>
    </lineage>
</organism>
<evidence type="ECO:0000313" key="13">
    <source>
        <dbReference type="Proteomes" id="UP000479132"/>
    </source>
</evidence>
<evidence type="ECO:0000313" key="12">
    <source>
        <dbReference type="EMBL" id="NGP90039.1"/>
    </source>
</evidence>
<dbReference type="NCBIfam" id="TIGR00229">
    <property type="entry name" value="sensory_box"/>
    <property type="match status" value="4"/>
</dbReference>